<organism evidence="4 5">
    <name type="scientific">Vespula squamosa</name>
    <name type="common">Southern yellow jacket</name>
    <name type="synonym">Wasp</name>
    <dbReference type="NCBI Taxonomy" id="30214"/>
    <lineage>
        <taxon>Eukaryota</taxon>
        <taxon>Metazoa</taxon>
        <taxon>Ecdysozoa</taxon>
        <taxon>Arthropoda</taxon>
        <taxon>Hexapoda</taxon>
        <taxon>Insecta</taxon>
        <taxon>Pterygota</taxon>
        <taxon>Neoptera</taxon>
        <taxon>Endopterygota</taxon>
        <taxon>Hymenoptera</taxon>
        <taxon>Apocrita</taxon>
        <taxon>Aculeata</taxon>
        <taxon>Vespoidea</taxon>
        <taxon>Vespidae</taxon>
        <taxon>Vespinae</taxon>
        <taxon>Vespula</taxon>
    </lineage>
</organism>
<dbReference type="InterPro" id="IPR051017">
    <property type="entry name" value="Aldolase-II_Adducin_sf"/>
</dbReference>
<name>A0ABD2BDU1_VESSQ</name>
<proteinExistence type="inferred from homology"/>
<reference evidence="4 5" key="1">
    <citation type="journal article" date="2024" name="Ann. Entomol. Soc. Am.">
        <title>Genomic analyses of the southern and eastern yellowjacket wasps (Hymenoptera: Vespidae) reveal evolutionary signatures of social life.</title>
        <authorList>
            <person name="Catto M.A."/>
            <person name="Caine P.B."/>
            <person name="Orr S.E."/>
            <person name="Hunt B.G."/>
            <person name="Goodisman M.A.D."/>
        </authorList>
    </citation>
    <scope>NUCLEOTIDE SEQUENCE [LARGE SCALE GENOMIC DNA]</scope>
    <source>
        <strain evidence="4">233</strain>
        <tissue evidence="4">Head and thorax</tissue>
    </source>
</reference>
<feature type="compositionally biased region" description="Low complexity" evidence="2">
    <location>
        <begin position="991"/>
        <end position="1000"/>
    </location>
</feature>
<feature type="region of interest" description="Disordered" evidence="2">
    <location>
        <begin position="585"/>
        <end position="647"/>
    </location>
</feature>
<feature type="compositionally biased region" description="Polar residues" evidence="2">
    <location>
        <begin position="1670"/>
        <end position="1684"/>
    </location>
</feature>
<gene>
    <name evidence="4" type="ORF">V1478_005326</name>
</gene>
<feature type="region of interest" description="Disordered" evidence="2">
    <location>
        <begin position="682"/>
        <end position="713"/>
    </location>
</feature>
<feature type="compositionally biased region" description="Basic residues" evidence="2">
    <location>
        <begin position="1694"/>
        <end position="1720"/>
    </location>
</feature>
<comment type="caution">
    <text evidence="4">The sequence shown here is derived from an EMBL/GenBank/DDBJ whole genome shotgun (WGS) entry which is preliminary data.</text>
</comment>
<accession>A0ABD2BDU1</accession>
<feature type="compositionally biased region" description="Low complexity" evidence="2">
    <location>
        <begin position="691"/>
        <end position="708"/>
    </location>
</feature>
<dbReference type="EMBL" id="JAUDFV010000110">
    <property type="protein sequence ID" value="KAL2730913.1"/>
    <property type="molecule type" value="Genomic_DNA"/>
</dbReference>
<dbReference type="Gene3D" id="3.40.225.10">
    <property type="entry name" value="Class II aldolase/adducin N-terminal domain"/>
    <property type="match status" value="1"/>
</dbReference>
<dbReference type="InterPro" id="IPR001303">
    <property type="entry name" value="Aldolase_II/adducin_N"/>
</dbReference>
<feature type="compositionally biased region" description="Basic and acidic residues" evidence="2">
    <location>
        <begin position="1328"/>
        <end position="1337"/>
    </location>
</feature>
<dbReference type="FunFam" id="3.40.225.10:FF:000011">
    <property type="entry name" value="Uncharacterized protein, isoform B"/>
    <property type="match status" value="1"/>
</dbReference>
<feature type="compositionally biased region" description="Polar residues" evidence="2">
    <location>
        <begin position="1"/>
        <end position="13"/>
    </location>
</feature>
<feature type="region of interest" description="Disordered" evidence="2">
    <location>
        <begin position="1653"/>
        <end position="1720"/>
    </location>
</feature>
<dbReference type="GO" id="GO:0005886">
    <property type="term" value="C:plasma membrane"/>
    <property type="evidence" value="ECO:0007669"/>
    <property type="project" value="UniProtKB-SubCell"/>
</dbReference>
<feature type="region of interest" description="Disordered" evidence="2">
    <location>
        <begin position="1"/>
        <end position="33"/>
    </location>
</feature>
<dbReference type="Pfam" id="PF00596">
    <property type="entry name" value="Aldolase_II"/>
    <property type="match status" value="1"/>
</dbReference>
<evidence type="ECO:0000313" key="5">
    <source>
        <dbReference type="Proteomes" id="UP001607302"/>
    </source>
</evidence>
<dbReference type="PANTHER" id="PTHR10672">
    <property type="entry name" value="ADDUCIN"/>
    <property type="match status" value="1"/>
</dbReference>
<protein>
    <submittedName>
        <fullName evidence="4">Protein hu-li tai shao isoform X3</fullName>
    </submittedName>
</protein>
<sequence length="1720" mass="192963">MADTSQQELSEPHTNGAMDGLTEEEKSKIRPADIDADMREMERRKRVEMMMNSRLFREELERIIETQMKDGAGPSGLLQQISDMMGAQGARFNGNVFKNSNCVVPINDIRGVESMGYAKGEKLLRCKLAAVFRLLDLYGWTQNVGGQMTARLNQDQEHFLVNPYGLLYHEITASSLIKVDMQGSVVEQGTTNFGIHITGFQLHSTIHAARPDIKCIVHISTPSVTAISSLKCGLLPIGQESIVIGEVSTHHYVGGMLDPEEREKITRNLGPINKVMLLTNRGALCCGETVEEAFYNVYNTVLACETQLKLMPAGLDNLNLISEESKKTIFEASRKPPIPQHTSAPESTVITEKLEKRWRIGGTEFEALMRMLDNAGFRTGYIYRNPLVKGEPPKPRNDVEVPPAVSSLGYLLEEEELYKQGLWKGGRKGTDRSRWLNSPNVYQKVEILETGTPDPKKITKWVSDGSPTHSSTPVKIDGALQFVPKNTNPKEFKQIQQQIKDYRRADKISAGPQSHILEGVTWEEAKKMQDATISGTGEQVVLVGAASKGIIQRGFQHNAMVYKTPYAKNPFDAITDQELDQYKKEVERKQKDDESQSESEALSSFNISRATHESSTAKSPIQSPVSVTSETEEESRDEPRVLRIETKQVPAPSQPEVVLSDAYATTEFLNEMRRAAIEAESDISRQDCALSSGCGSESSTSVRSGWRSPELHDNPHLKVVRSSVVAERMKPTLIERSWDATWKPVKKTNDESNGKQVADTRSNHETRLMKNFLTRIKTRREFFDNYEKRMLNGGNCAIQGKERNKFAREKFSDKFINNRNKDKILNSDVTQGLLNNVNHNGKTMKNDTAIEKADDGTLTNLVNEKIVDSPACRVDDEQQNLTCRKNDTKEKKDVIYFSECKFIWEDDDCQCVSCLSIPRKNNEGSYDHNRRDSLGDVIKCINDKILPSRASLNALPVTEASVKYNLDSTNMSLIYSLTPSNDVSTTIGYENNDNVDNVVNRLPSNDDDDQTNETTKRPNETNSISECPSMENIHQDDSTDNSFTDYNEKSSNNGSDILELPTGTILELEDFLGVSFSEDMNTSVNQIIAELDVNQAYVEATNIVDEVIEEASRITSNLNVSSKSTIPAESNLIVIDELVHHVIDRHDTGDKVFVSTPRVDHDEKYIDESTILHESSNGVIETINNNNNEESSTIKSIDRTTDPSVIDKTLITCTCLKRRSSEKSNENDVKKLSHGKNGIDDNILDKIENICDDDVDENRNVRLITEDHSEKKKTSSNDEIVLEFCSITDRSNDDVLTLNFQVKRSESDVENNSSFKEATKMSRKRKHVSEEGNKEGNVDCQTNLEFSDSFSEFSDHRHKNLEDITVNTDGVTNTKQHRSSNGWIVIDNQITTFDNENVNSNDISFDDCRDDHQCRDLSPITEENSNESFNEETKNVLVDTCLECCIDCSLESRESKIETTTATKTITTSFVERDSINVSAGEESIKSMDYYTCKDDSSEYNTSGRPSSCSNPSNFNESADRVSISSDATYIICNDLESPSESPTYVDSKNHFTFVKDNDVVGTNDVLETTENVKLMNSESIVLSTKNVVEELACLDEIINPKIDNFQTDSFYFGKNDITTGPHILPRYEDSSLYRLVSGMKLNSINSLIESTQDDRENTVNGDHSDAHHSTFSQSSKEGSMSQDVSVSEESPKKEKKKKKGLRTPSFLKKKKEKKKSVEA</sequence>
<dbReference type="Proteomes" id="UP001607302">
    <property type="component" value="Unassembled WGS sequence"/>
</dbReference>
<feature type="compositionally biased region" description="Polar residues" evidence="2">
    <location>
        <begin position="1040"/>
        <end position="1055"/>
    </location>
</feature>
<feature type="compositionally biased region" description="Polar residues" evidence="2">
    <location>
        <begin position="598"/>
        <end position="622"/>
    </location>
</feature>
<feature type="compositionally biased region" description="Basic and acidic residues" evidence="2">
    <location>
        <begin position="1653"/>
        <end position="1669"/>
    </location>
</feature>
<feature type="compositionally biased region" description="Basic and acidic residues" evidence="2">
    <location>
        <begin position="585"/>
        <end position="594"/>
    </location>
</feature>
<dbReference type="SUPFAM" id="SSF53639">
    <property type="entry name" value="AraD/HMP-PK domain-like"/>
    <property type="match status" value="1"/>
</dbReference>
<feature type="compositionally biased region" description="Basic and acidic residues" evidence="2">
    <location>
        <begin position="23"/>
        <end position="33"/>
    </location>
</feature>
<keyword evidence="5" id="KW-1185">Reference proteome</keyword>
<dbReference type="InterPro" id="IPR036409">
    <property type="entry name" value="Aldolase_II/adducin_N_sf"/>
</dbReference>
<feature type="compositionally biased region" description="Basic and acidic residues" evidence="2">
    <location>
        <begin position="637"/>
        <end position="646"/>
    </location>
</feature>
<dbReference type="SMART" id="SM01007">
    <property type="entry name" value="Aldolase_II"/>
    <property type="match status" value="1"/>
</dbReference>
<comment type="similarity">
    <text evidence="1">Belongs to the aldolase class II family. Adducin subfamily.</text>
</comment>
<evidence type="ECO:0000259" key="3">
    <source>
        <dbReference type="SMART" id="SM01007"/>
    </source>
</evidence>
<feature type="domain" description="Class II aldolase/adducin N-terminal" evidence="3">
    <location>
        <begin position="126"/>
        <end position="308"/>
    </location>
</feature>
<feature type="region of interest" description="Disordered" evidence="2">
    <location>
        <begin position="1307"/>
        <end position="1340"/>
    </location>
</feature>
<feature type="region of interest" description="Disordered" evidence="2">
    <location>
        <begin position="987"/>
        <end position="1057"/>
    </location>
</feature>
<evidence type="ECO:0000256" key="1">
    <source>
        <dbReference type="ARBA" id="ARBA00006274"/>
    </source>
</evidence>
<dbReference type="PANTHER" id="PTHR10672:SF3">
    <property type="entry name" value="PROTEIN HU-LI TAI SHAO"/>
    <property type="match status" value="1"/>
</dbReference>
<evidence type="ECO:0000256" key="2">
    <source>
        <dbReference type="SAM" id="MobiDB-lite"/>
    </source>
</evidence>
<evidence type="ECO:0000313" key="4">
    <source>
        <dbReference type="EMBL" id="KAL2730913.1"/>
    </source>
</evidence>